<reference evidence="1" key="1">
    <citation type="submission" date="2023-10" db="EMBL/GenBank/DDBJ databases">
        <title>Amphibacter perezi, gen. nov., sp. nov. a novel taxa of the family Comamonadaceae, class Betaproteobacteria isolated from the skin microbiota of Pelophylax perezi from different populations.</title>
        <authorList>
            <person name="Costa S."/>
            <person name="Proenca D.N."/>
            <person name="Lopes I."/>
            <person name="Morais P.V."/>
        </authorList>
    </citation>
    <scope>NUCLEOTIDE SEQUENCE</scope>
    <source>
        <strain evidence="1">SL12-8</strain>
    </source>
</reference>
<keyword evidence="1" id="KW-0808">Transferase</keyword>
<proteinExistence type="predicted"/>
<evidence type="ECO:0000313" key="1">
    <source>
        <dbReference type="EMBL" id="MEJ7138388.1"/>
    </source>
</evidence>
<gene>
    <name evidence="1" type="ORF">RV045_08080</name>
</gene>
<organism evidence="1 2">
    <name type="scientific">Amphibiibacter pelophylacis</name>
    <dbReference type="NCBI Taxonomy" id="1799477"/>
    <lineage>
        <taxon>Bacteria</taxon>
        <taxon>Pseudomonadati</taxon>
        <taxon>Pseudomonadota</taxon>
        <taxon>Betaproteobacteria</taxon>
        <taxon>Burkholderiales</taxon>
        <taxon>Sphaerotilaceae</taxon>
        <taxon>Amphibiibacter</taxon>
    </lineage>
</organism>
<keyword evidence="2" id="KW-1185">Reference proteome</keyword>
<accession>A0ACC6P2B2</accession>
<keyword evidence="1" id="KW-0548">Nucleotidyltransferase</keyword>
<evidence type="ECO:0000313" key="2">
    <source>
        <dbReference type="Proteomes" id="UP001364695"/>
    </source>
</evidence>
<comment type="caution">
    <text evidence="1">The sequence shown here is derived from an EMBL/GenBank/DDBJ whole genome shotgun (WGS) entry which is preliminary data.</text>
</comment>
<dbReference type="Proteomes" id="UP001364695">
    <property type="component" value="Unassembled WGS sequence"/>
</dbReference>
<name>A0ACC6P2B2_9BURK</name>
<sequence>MKTPLEVLSVSEKGWVPDLSMSHYGPFVVEARADLPAVTDALRAQPPDVLLLHWNLTDAIAQLRRWNAQLLLADVPVLLVSTEPDPALLPHLVTLGVQDALSSREAGSYLLAKALRMAVERQTLLSDTRRSLSLDMATGLPNQKQLQEHMSHLLALRARDPAPMSLLVLQFQGLAPLEGSLGSVAASVLRRKVAVRLRSALRASDVVASLGPSQFAILLAVMDTPQDVAHVQAKLRTLLDQPYVVSGQSVSLPVDMVAVESVAQQNPGELIGQALLRMNPQAPVLTLAGTVAPSGNFSVMNGINMLQGCTSAND</sequence>
<dbReference type="EMBL" id="JAWDIE010000010">
    <property type="protein sequence ID" value="MEJ7138388.1"/>
    <property type="molecule type" value="Genomic_DNA"/>
</dbReference>
<protein>
    <submittedName>
        <fullName evidence="1">Diguanylate cyclase</fullName>
        <ecNumber evidence="1">2.7.7.65</ecNumber>
    </submittedName>
</protein>
<dbReference type="EC" id="2.7.7.65" evidence="1"/>